<evidence type="ECO:0000256" key="2">
    <source>
        <dbReference type="ARBA" id="ARBA00023125"/>
    </source>
</evidence>
<name>A0A2U1T1A3_9MICO</name>
<dbReference type="InterPro" id="IPR050707">
    <property type="entry name" value="HTH_MetabolicPath_Reg"/>
</dbReference>
<evidence type="ECO:0000313" key="6">
    <source>
        <dbReference type="EMBL" id="PWB97661.1"/>
    </source>
</evidence>
<evidence type="ECO:0000256" key="1">
    <source>
        <dbReference type="ARBA" id="ARBA00023015"/>
    </source>
</evidence>
<dbReference type="AlphaFoldDB" id="A0A2U1T1A3"/>
<evidence type="ECO:0008006" key="8">
    <source>
        <dbReference type="Google" id="ProtNLM"/>
    </source>
</evidence>
<dbReference type="GO" id="GO:0045892">
    <property type="term" value="P:negative regulation of DNA-templated transcription"/>
    <property type="evidence" value="ECO:0007669"/>
    <property type="project" value="TreeGrafter"/>
</dbReference>
<dbReference type="GO" id="GO:0003700">
    <property type="term" value="F:DNA-binding transcription factor activity"/>
    <property type="evidence" value="ECO:0007669"/>
    <property type="project" value="TreeGrafter"/>
</dbReference>
<keyword evidence="2" id="KW-0238">DNA-binding</keyword>
<dbReference type="PROSITE" id="PS51077">
    <property type="entry name" value="HTH_ICLR"/>
    <property type="match status" value="1"/>
</dbReference>
<evidence type="ECO:0000259" key="4">
    <source>
        <dbReference type="PROSITE" id="PS51077"/>
    </source>
</evidence>
<gene>
    <name evidence="6" type="ORF">DF220_07340</name>
</gene>
<dbReference type="Pfam" id="PF09339">
    <property type="entry name" value="HTH_IclR"/>
    <property type="match status" value="1"/>
</dbReference>
<protein>
    <recommendedName>
        <fullName evidence="8">IclR family transcriptional regulator</fullName>
    </recommendedName>
</protein>
<dbReference type="SUPFAM" id="SSF55781">
    <property type="entry name" value="GAF domain-like"/>
    <property type="match status" value="1"/>
</dbReference>
<evidence type="ECO:0000313" key="7">
    <source>
        <dbReference type="Proteomes" id="UP000244978"/>
    </source>
</evidence>
<dbReference type="EMBL" id="QEEX01000001">
    <property type="protein sequence ID" value="PWB97661.1"/>
    <property type="molecule type" value="Genomic_DNA"/>
</dbReference>
<dbReference type="SUPFAM" id="SSF46785">
    <property type="entry name" value="Winged helix' DNA-binding domain"/>
    <property type="match status" value="1"/>
</dbReference>
<dbReference type="Gene3D" id="1.10.10.10">
    <property type="entry name" value="Winged helix-like DNA-binding domain superfamily/Winged helix DNA-binding domain"/>
    <property type="match status" value="1"/>
</dbReference>
<dbReference type="InterPro" id="IPR014757">
    <property type="entry name" value="Tscrpt_reg_IclR_C"/>
</dbReference>
<feature type="domain" description="HTH iclR-type" evidence="4">
    <location>
        <begin position="1"/>
        <end position="53"/>
    </location>
</feature>
<proteinExistence type="predicted"/>
<dbReference type="Proteomes" id="UP000244978">
    <property type="component" value="Unassembled WGS sequence"/>
</dbReference>
<dbReference type="InterPro" id="IPR036390">
    <property type="entry name" value="WH_DNA-bd_sf"/>
</dbReference>
<reference evidence="7" key="1">
    <citation type="submission" date="2018-04" db="EMBL/GenBank/DDBJ databases">
        <authorList>
            <person name="Liu S."/>
            <person name="Wang Z."/>
            <person name="Li J."/>
        </authorList>
    </citation>
    <scope>NUCLEOTIDE SEQUENCE [LARGE SCALE GENOMIC DNA]</scope>
    <source>
        <strain evidence="7">S1194</strain>
    </source>
</reference>
<evidence type="ECO:0000256" key="3">
    <source>
        <dbReference type="ARBA" id="ARBA00023163"/>
    </source>
</evidence>
<dbReference type="PROSITE" id="PS51078">
    <property type="entry name" value="ICLR_ED"/>
    <property type="match status" value="1"/>
</dbReference>
<evidence type="ECO:0000259" key="5">
    <source>
        <dbReference type="PROSITE" id="PS51078"/>
    </source>
</evidence>
<dbReference type="PANTHER" id="PTHR30136">
    <property type="entry name" value="HELIX-TURN-HELIX TRANSCRIPTIONAL REGULATOR, ICLR FAMILY"/>
    <property type="match status" value="1"/>
</dbReference>
<dbReference type="Gene3D" id="3.30.450.40">
    <property type="match status" value="1"/>
</dbReference>
<organism evidence="6 7">
    <name type="scientific">Homoserinimonas hongtaonis</name>
    <dbReference type="NCBI Taxonomy" id="2079791"/>
    <lineage>
        <taxon>Bacteria</taxon>
        <taxon>Bacillati</taxon>
        <taxon>Actinomycetota</taxon>
        <taxon>Actinomycetes</taxon>
        <taxon>Micrococcales</taxon>
        <taxon>Microbacteriaceae</taxon>
        <taxon>Homoserinimonas</taxon>
    </lineage>
</organism>
<dbReference type="PANTHER" id="PTHR30136:SF24">
    <property type="entry name" value="HTH-TYPE TRANSCRIPTIONAL REPRESSOR ALLR"/>
    <property type="match status" value="1"/>
</dbReference>
<keyword evidence="1" id="KW-0805">Transcription regulation</keyword>
<accession>A0A2U1T1A3</accession>
<dbReference type="GO" id="GO:0003677">
    <property type="term" value="F:DNA binding"/>
    <property type="evidence" value="ECO:0007669"/>
    <property type="project" value="UniProtKB-KW"/>
</dbReference>
<dbReference type="InterPro" id="IPR005471">
    <property type="entry name" value="Tscrpt_reg_IclR_N"/>
</dbReference>
<feature type="domain" description="IclR-ED" evidence="5">
    <location>
        <begin position="54"/>
        <end position="238"/>
    </location>
</feature>
<comment type="caution">
    <text evidence="6">The sequence shown here is derived from an EMBL/GenBank/DDBJ whole genome shotgun (WGS) entry which is preliminary data.</text>
</comment>
<keyword evidence="7" id="KW-1185">Reference proteome</keyword>
<keyword evidence="3" id="KW-0804">Transcription</keyword>
<sequence>MVQLMSQRGQLSVREVAHELGVADSTAHRLLSACRRVGFVRQESVGGAYFAGPALHEMALAASGAPRLREATGVLALQTAQELSETVSVAILEGRQCRFVESFEGNRPIRVSSLLGQLHPAHASSAGRAILARLGSDDVARRYPTKMLERRTDRTIAEWAAFEAELDRTRNRGWAVEFGEVEAGIASVSHVLTDSTGQPKAAMCVSVPMSRLTTGKDALPLANALGSVAAQVQSLLRASVPLNGVALS</sequence>
<dbReference type="InterPro" id="IPR029016">
    <property type="entry name" value="GAF-like_dom_sf"/>
</dbReference>
<dbReference type="InterPro" id="IPR036388">
    <property type="entry name" value="WH-like_DNA-bd_sf"/>
</dbReference>
<dbReference type="Pfam" id="PF01614">
    <property type="entry name" value="IclR_C"/>
    <property type="match status" value="1"/>
</dbReference>